<gene>
    <name evidence="14" type="primary">B3gnt5_1</name>
    <name evidence="14" type="ORF">GTO96_0022442</name>
</gene>
<dbReference type="GO" id="GO:0016758">
    <property type="term" value="F:hexosyltransferase activity"/>
    <property type="evidence" value="ECO:0007669"/>
    <property type="project" value="InterPro"/>
</dbReference>
<evidence type="ECO:0000256" key="11">
    <source>
        <dbReference type="ARBA" id="ARBA00023136"/>
    </source>
</evidence>
<evidence type="ECO:0000313" key="15">
    <source>
        <dbReference type="Proteomes" id="UP000886611"/>
    </source>
</evidence>
<dbReference type="AlphaFoldDB" id="A0A8X7XQ24"/>
<dbReference type="EMBL" id="JAATIS010000147">
    <property type="protein sequence ID" value="KAG2469622.1"/>
    <property type="molecule type" value="Genomic_DNA"/>
</dbReference>
<feature type="non-terminal residue" evidence="14">
    <location>
        <position position="443"/>
    </location>
</feature>
<dbReference type="PANTHER" id="PTHR11214">
    <property type="entry name" value="BETA-1,3-N-ACETYLGLUCOSAMINYLTRANSFERASE"/>
    <property type="match status" value="1"/>
</dbReference>
<keyword evidence="6" id="KW-0812">Transmembrane</keyword>
<organism evidence="14 15">
    <name type="scientific">Polypterus senegalus</name>
    <name type="common">Senegal bichir</name>
    <dbReference type="NCBI Taxonomy" id="55291"/>
    <lineage>
        <taxon>Eukaryota</taxon>
        <taxon>Metazoa</taxon>
        <taxon>Chordata</taxon>
        <taxon>Craniata</taxon>
        <taxon>Vertebrata</taxon>
        <taxon>Euteleostomi</taxon>
        <taxon>Actinopterygii</taxon>
        <taxon>Polypteriformes</taxon>
        <taxon>Polypteridae</taxon>
        <taxon>Polypterus</taxon>
    </lineage>
</organism>
<dbReference type="GO" id="GO:0000139">
    <property type="term" value="C:Golgi membrane"/>
    <property type="evidence" value="ECO:0007669"/>
    <property type="project" value="UniProtKB-SubCell"/>
</dbReference>
<keyword evidence="5" id="KW-0808">Transferase</keyword>
<evidence type="ECO:0000256" key="3">
    <source>
        <dbReference type="ARBA" id="ARBA00008661"/>
    </source>
</evidence>
<keyword evidence="7" id="KW-0735">Signal-anchor</keyword>
<evidence type="ECO:0000256" key="2">
    <source>
        <dbReference type="ARBA" id="ARBA00004922"/>
    </source>
</evidence>
<comment type="pathway">
    <text evidence="2">Protein modification; protein glycosylation.</text>
</comment>
<comment type="similarity">
    <text evidence="3 13">Belongs to the glycosyltransferase 31 family.</text>
</comment>
<dbReference type="InterPro" id="IPR002659">
    <property type="entry name" value="Glyco_trans_31"/>
</dbReference>
<evidence type="ECO:0000256" key="7">
    <source>
        <dbReference type="ARBA" id="ARBA00022968"/>
    </source>
</evidence>
<evidence type="ECO:0000256" key="13">
    <source>
        <dbReference type="RuleBase" id="RU363063"/>
    </source>
</evidence>
<comment type="subcellular location">
    <subcellularLocation>
        <location evidence="1 13">Golgi apparatus membrane</location>
        <topology evidence="1 13">Single-pass type II membrane protein</topology>
    </subcellularLocation>
</comment>
<keyword evidence="12" id="KW-0325">Glycoprotein</keyword>
<keyword evidence="11" id="KW-0472">Membrane</keyword>
<dbReference type="EC" id="2.4.1.-" evidence="13"/>
<reference evidence="14 15" key="1">
    <citation type="journal article" date="2021" name="Cell">
        <title>Tracing the genetic footprints of vertebrate landing in non-teleost ray-finned fishes.</title>
        <authorList>
            <person name="Bi X."/>
            <person name="Wang K."/>
            <person name="Yang L."/>
            <person name="Pan H."/>
            <person name="Jiang H."/>
            <person name="Wei Q."/>
            <person name="Fang M."/>
            <person name="Yu H."/>
            <person name="Zhu C."/>
            <person name="Cai Y."/>
            <person name="He Y."/>
            <person name="Gan X."/>
            <person name="Zeng H."/>
            <person name="Yu D."/>
            <person name="Zhu Y."/>
            <person name="Jiang H."/>
            <person name="Qiu Q."/>
            <person name="Yang H."/>
            <person name="Zhang Y.E."/>
            <person name="Wang W."/>
            <person name="Zhu M."/>
            <person name="He S."/>
            <person name="Zhang G."/>
        </authorList>
    </citation>
    <scope>NUCLEOTIDE SEQUENCE [LARGE SCALE GENOMIC DNA]</scope>
    <source>
        <strain evidence="14">Bchr_013</strain>
    </source>
</reference>
<evidence type="ECO:0000313" key="14">
    <source>
        <dbReference type="EMBL" id="KAG2469622.1"/>
    </source>
</evidence>
<feature type="non-terminal residue" evidence="14">
    <location>
        <position position="1"/>
    </location>
</feature>
<keyword evidence="15" id="KW-1185">Reference proteome</keyword>
<evidence type="ECO:0000256" key="8">
    <source>
        <dbReference type="ARBA" id="ARBA00022989"/>
    </source>
</evidence>
<keyword evidence="8" id="KW-1133">Transmembrane helix</keyword>
<keyword evidence="4 13" id="KW-0328">Glycosyltransferase</keyword>
<keyword evidence="9 13" id="KW-0333">Golgi apparatus</keyword>
<dbReference type="PANTHER" id="PTHR11214:SF29">
    <property type="entry name" value="BETA-1,3-GALACTOSYLTRANSFERASE 9"/>
    <property type="match status" value="1"/>
</dbReference>
<protein>
    <recommendedName>
        <fullName evidence="13">Hexosyltransferase</fullName>
        <ecNumber evidence="13">2.4.1.-</ecNumber>
    </recommendedName>
</protein>
<accession>A0A8X7XQ24</accession>
<comment type="caution">
    <text evidence="14">The sequence shown here is derived from an EMBL/GenBank/DDBJ whole genome shotgun (WGS) entry which is preliminary data.</text>
</comment>
<evidence type="ECO:0000256" key="4">
    <source>
        <dbReference type="ARBA" id="ARBA00022676"/>
    </source>
</evidence>
<dbReference type="GO" id="GO:0006493">
    <property type="term" value="P:protein O-linked glycosylation"/>
    <property type="evidence" value="ECO:0007669"/>
    <property type="project" value="TreeGrafter"/>
</dbReference>
<dbReference type="Pfam" id="PF01762">
    <property type="entry name" value="Galactosyl_T"/>
    <property type="match status" value="1"/>
</dbReference>
<dbReference type="Proteomes" id="UP000886611">
    <property type="component" value="Unassembled WGS sequence"/>
</dbReference>
<evidence type="ECO:0000256" key="1">
    <source>
        <dbReference type="ARBA" id="ARBA00004323"/>
    </source>
</evidence>
<dbReference type="Gene3D" id="3.90.550.50">
    <property type="match status" value="1"/>
</dbReference>
<evidence type="ECO:0000256" key="12">
    <source>
        <dbReference type="ARBA" id="ARBA00023180"/>
    </source>
</evidence>
<sequence>MACASSRPRGSDRPGCFGKLNPVGARGHRQGAPQCLESPGPQHFRHTRKCWGAKTGDTRVRPGAQLALPPHRGVSAEQCRVSFCRLRTHQWCFLLFNAILFHALLFGADFVEEYLLQSSPATYTDAKVLELRERARKLDMEPMKENISMHFAIKGPDICVTSDVFLLSMVFSNPANGTRRAQIRQTWANLTDVKGLLVLTLFVLGTSDSNDIQANVIAESHQHKDIIQGKFNDCDGNLILKMKLMLEWVVTFCPFARFIIKSDEDMFVNYKSLVEYLLGLKRHPDDLYIGRVIHQEMPDRNAQSKDFIPLSQYSEKYYPDYCSGAAFVISQDVARKIFVASTETNLAVPYAMFVGICAKKAGVVPTHSSRFSGEKHIRYNRCCYSFMFTSAQMQLEELPTIWNEVREGKACSLLETYSGLVSCKALTYLDRFSFFGTGKMNEK</sequence>
<evidence type="ECO:0000256" key="6">
    <source>
        <dbReference type="ARBA" id="ARBA00022692"/>
    </source>
</evidence>
<proteinExistence type="inferred from homology"/>
<evidence type="ECO:0000256" key="5">
    <source>
        <dbReference type="ARBA" id="ARBA00022679"/>
    </source>
</evidence>
<evidence type="ECO:0000256" key="9">
    <source>
        <dbReference type="ARBA" id="ARBA00023034"/>
    </source>
</evidence>
<keyword evidence="10" id="KW-0443">Lipid metabolism</keyword>
<dbReference type="FunFam" id="3.90.550.50:FF:000001">
    <property type="entry name" value="Hexosyltransferase"/>
    <property type="match status" value="1"/>
</dbReference>
<dbReference type="GO" id="GO:0006629">
    <property type="term" value="P:lipid metabolic process"/>
    <property type="evidence" value="ECO:0007669"/>
    <property type="project" value="UniProtKB-KW"/>
</dbReference>
<name>A0A8X7XQ24_POLSE</name>
<evidence type="ECO:0000256" key="10">
    <source>
        <dbReference type="ARBA" id="ARBA00023098"/>
    </source>
</evidence>